<dbReference type="AlphaFoldDB" id="C4J259"/>
<dbReference type="EMBL" id="BT084906">
    <property type="protein sequence ID" value="ACR35259.1"/>
    <property type="molecule type" value="mRNA"/>
</dbReference>
<reference evidence="1" key="1">
    <citation type="journal article" date="2009" name="PLoS Genet.">
        <title>Sequencing, mapping, and analysis of 27,455 maize full-length cDNAs.</title>
        <authorList>
            <person name="Soderlund C."/>
            <person name="Descour A."/>
            <person name="Kudrna D."/>
            <person name="Bomhoff M."/>
            <person name="Boyd L."/>
            <person name="Currie J."/>
            <person name="Angelova A."/>
            <person name="Collura K."/>
            <person name="Wissotski M."/>
            <person name="Ashley E."/>
            <person name="Morrow D."/>
            <person name="Fernandes J."/>
            <person name="Walbot V."/>
            <person name="Yu Y."/>
        </authorList>
    </citation>
    <scope>NUCLEOTIDE SEQUENCE</scope>
    <source>
        <strain evidence="1">B73</strain>
    </source>
</reference>
<reference evidence="1" key="2">
    <citation type="submission" date="2012-06" db="EMBL/GenBank/DDBJ databases">
        <authorList>
            <person name="Yu Y."/>
            <person name="Currie J."/>
            <person name="Lomeli R."/>
            <person name="Angelova A."/>
            <person name="Collura K."/>
            <person name="Wissotski M."/>
            <person name="Campos D."/>
            <person name="Kudrna D."/>
            <person name="Golser W."/>
            <person name="Ashely E."/>
            <person name="Descour A."/>
            <person name="Fernandes J."/>
            <person name="Soderlund C."/>
            <person name="Walbot V."/>
        </authorList>
    </citation>
    <scope>NUCLEOTIDE SEQUENCE</scope>
    <source>
        <strain evidence="1">B73</strain>
    </source>
</reference>
<name>C4J259_MAIZE</name>
<accession>C4J259</accession>
<organism evidence="1">
    <name type="scientific">Zea mays</name>
    <name type="common">Maize</name>
    <dbReference type="NCBI Taxonomy" id="4577"/>
    <lineage>
        <taxon>Eukaryota</taxon>
        <taxon>Viridiplantae</taxon>
        <taxon>Streptophyta</taxon>
        <taxon>Embryophyta</taxon>
        <taxon>Tracheophyta</taxon>
        <taxon>Spermatophyta</taxon>
        <taxon>Magnoliopsida</taxon>
        <taxon>Liliopsida</taxon>
        <taxon>Poales</taxon>
        <taxon>Poaceae</taxon>
        <taxon>PACMAD clade</taxon>
        <taxon>Panicoideae</taxon>
        <taxon>Andropogonodae</taxon>
        <taxon>Andropogoneae</taxon>
        <taxon>Tripsacinae</taxon>
        <taxon>Zea</taxon>
    </lineage>
</organism>
<proteinExistence type="evidence at transcript level"/>
<evidence type="ECO:0000313" key="1">
    <source>
        <dbReference type="EMBL" id="ACR35259.1"/>
    </source>
</evidence>
<sequence length="65" mass="7284">MGQALNRALTYGQTKGFFYPVHINPLPLGVITQVDRVLLGSLGNHTKSPFVDLQLELRNNRLHVD</sequence>
<protein>
    <submittedName>
        <fullName evidence="1">Uncharacterized protein</fullName>
    </submittedName>
</protein>